<keyword evidence="5" id="KW-1185">Reference proteome</keyword>
<comment type="caution">
    <text evidence="4">The sequence shown here is derived from an EMBL/GenBank/DDBJ whole genome shotgun (WGS) entry which is preliminary data.</text>
</comment>
<keyword evidence="2" id="KW-0812">Transmembrane</keyword>
<gene>
    <name evidence="4" type="ORF">EYB53_001285</name>
</gene>
<feature type="chain" id="PRO_5046149777" description="DUF11 domain-containing protein" evidence="3">
    <location>
        <begin position="27"/>
        <end position="479"/>
    </location>
</feature>
<reference evidence="4 5" key="1">
    <citation type="submission" date="2021-03" db="EMBL/GenBank/DDBJ databases">
        <authorList>
            <person name="Grouzdev D.S."/>
        </authorList>
    </citation>
    <scope>NUCLEOTIDE SEQUENCE [LARGE SCALE GENOMIC DNA]</scope>
    <source>
        <strain evidence="4 5">M50-1</strain>
    </source>
</reference>
<evidence type="ECO:0000256" key="3">
    <source>
        <dbReference type="SAM" id="SignalP"/>
    </source>
</evidence>
<proteinExistence type="predicted"/>
<accession>A0ABS4D4G4</accession>
<feature type="compositionally biased region" description="Low complexity" evidence="1">
    <location>
        <begin position="398"/>
        <end position="427"/>
    </location>
</feature>
<protein>
    <recommendedName>
        <fullName evidence="6">DUF11 domain-containing protein</fullName>
    </recommendedName>
</protein>
<evidence type="ECO:0000256" key="2">
    <source>
        <dbReference type="SAM" id="Phobius"/>
    </source>
</evidence>
<dbReference type="Proteomes" id="UP001193081">
    <property type="component" value="Unassembled WGS sequence"/>
</dbReference>
<keyword evidence="2" id="KW-1133">Transmembrane helix</keyword>
<organism evidence="4 5">
    <name type="scientific">Candidatus Chloroploca mongolica</name>
    <dbReference type="NCBI Taxonomy" id="2528176"/>
    <lineage>
        <taxon>Bacteria</taxon>
        <taxon>Bacillati</taxon>
        <taxon>Chloroflexota</taxon>
        <taxon>Chloroflexia</taxon>
        <taxon>Chloroflexales</taxon>
        <taxon>Chloroflexineae</taxon>
        <taxon>Oscillochloridaceae</taxon>
        <taxon>Candidatus Chloroploca</taxon>
    </lineage>
</organism>
<name>A0ABS4D4G4_9CHLR</name>
<evidence type="ECO:0000313" key="4">
    <source>
        <dbReference type="EMBL" id="MBP1464330.1"/>
    </source>
</evidence>
<sequence length="479" mass="50056">MSRLHALVVCCVWIGLLVLTGTQARAAPFAQALPTFTSTPTPSFTPSPDTTPTRFATVLPSPTLPSSPPATATITASATATVRPTMTMPPPEATSGTVTPLPAPAQEVGLEISKTLLGSDEVQVGQYLTFTIQIRNTGSTVITELPLVDEYQTAILDPVVALMVPPPTSQEPGILRWANLSDTFGDFAPGETIEVIVVFRAITIEDEVINRVRVEAGEGLGGEGGAAAEDNAGGTIKGGRIVIEKALVESFVQLDTPVISFTLSLRNDGFADIVRAPVVDFYRPDLLTFTGASVPPDFHNPVTGELRWDDLLASLGIERLAPQAMVSFTTAYRVNGPIEDAVVNRANAVNVADEFGNAVVSPREAEVRIRLRGPGGAELPTPTPVVGPIEDEQPTPTPVSATATVTSTVAPTPTLETTTPTPTTEPTQGSAETTPTEAAGQPATLPVTGSRGLTTAPVFIAVLILIAGVALRRVSRPRG</sequence>
<dbReference type="RefSeq" id="WP_167857192.1">
    <property type="nucleotide sequence ID" value="NZ_SIJK02000001.1"/>
</dbReference>
<keyword evidence="2" id="KW-0472">Membrane</keyword>
<evidence type="ECO:0008006" key="6">
    <source>
        <dbReference type="Google" id="ProtNLM"/>
    </source>
</evidence>
<feature type="signal peptide" evidence="3">
    <location>
        <begin position="1"/>
        <end position="26"/>
    </location>
</feature>
<feature type="region of interest" description="Disordered" evidence="1">
    <location>
        <begin position="373"/>
        <end position="443"/>
    </location>
</feature>
<feature type="transmembrane region" description="Helical" evidence="2">
    <location>
        <begin position="452"/>
        <end position="471"/>
    </location>
</feature>
<keyword evidence="3" id="KW-0732">Signal</keyword>
<dbReference type="EMBL" id="SIJK02000001">
    <property type="protein sequence ID" value="MBP1464330.1"/>
    <property type="molecule type" value="Genomic_DNA"/>
</dbReference>
<evidence type="ECO:0000256" key="1">
    <source>
        <dbReference type="SAM" id="MobiDB-lite"/>
    </source>
</evidence>
<evidence type="ECO:0000313" key="5">
    <source>
        <dbReference type="Proteomes" id="UP001193081"/>
    </source>
</evidence>